<dbReference type="AlphaFoldDB" id="W4JVX3"/>
<accession>W4JVX3</accession>
<evidence type="ECO:0000259" key="1">
    <source>
        <dbReference type="PROSITE" id="PS50097"/>
    </source>
</evidence>
<name>W4JVX3_HETIT</name>
<dbReference type="RefSeq" id="XP_009551103.1">
    <property type="nucleotide sequence ID" value="XM_009552808.1"/>
</dbReference>
<dbReference type="SUPFAM" id="SSF54695">
    <property type="entry name" value="POZ domain"/>
    <property type="match status" value="1"/>
</dbReference>
<gene>
    <name evidence="2" type="ORF">HETIRDRAFT_327788</name>
</gene>
<dbReference type="HOGENOM" id="CLU_052397_0_0_1"/>
<dbReference type="InterPro" id="IPR011333">
    <property type="entry name" value="SKP1/BTB/POZ_sf"/>
</dbReference>
<protein>
    <recommendedName>
        <fullName evidence="1">BTB domain-containing protein</fullName>
    </recommendedName>
</protein>
<dbReference type="EMBL" id="KI925463">
    <property type="protein sequence ID" value="ETW77624.1"/>
    <property type="molecule type" value="Genomic_DNA"/>
</dbReference>
<dbReference type="PROSITE" id="PS50097">
    <property type="entry name" value="BTB"/>
    <property type="match status" value="1"/>
</dbReference>
<dbReference type="InParanoid" id="W4JVX3"/>
<sequence>MSDPPWIPWAGHPFDYWVGTNDPDEPVRPCDDLGDIILRASDNLDFVVHQSILSRASPFFKNMFSSNLTDSSLDLQRLDLPVIVMAENQHTLDMFLRLLYPMAQQTVDGITDVTTILQVLDKYEIDSLPAALEASLMRIAEEKPDFVCAVACHFKLPKLANAAAQLLLQHPVVSISSLSTGLVENYEVSSAVRKSHFEYRAHCTLTAIELLEHYKPYCASYKQGFLGSYYVAACNCVREGHSRYRNDSRYSVIWVLDYLDRCRIALEQTPYWKIVLDPSIIIPSVIKAMKCKVCKHNAETMGQLSQELAEKIRSSVARVR</sequence>
<dbReference type="Gene3D" id="3.30.710.10">
    <property type="entry name" value="Potassium Channel Kv1.1, Chain A"/>
    <property type="match status" value="1"/>
</dbReference>
<dbReference type="GeneID" id="20671358"/>
<dbReference type="Proteomes" id="UP000030671">
    <property type="component" value="Unassembled WGS sequence"/>
</dbReference>
<dbReference type="KEGG" id="hir:HETIRDRAFT_327788"/>
<evidence type="ECO:0000313" key="3">
    <source>
        <dbReference type="Proteomes" id="UP000030671"/>
    </source>
</evidence>
<dbReference type="OrthoDB" id="3893071at2759"/>
<proteinExistence type="predicted"/>
<reference evidence="2 3" key="1">
    <citation type="journal article" date="2012" name="New Phytol.">
        <title>Insight into trade-off between wood decay and parasitism from the genome of a fungal forest pathogen.</title>
        <authorList>
            <person name="Olson A."/>
            <person name="Aerts A."/>
            <person name="Asiegbu F."/>
            <person name="Belbahri L."/>
            <person name="Bouzid O."/>
            <person name="Broberg A."/>
            <person name="Canback B."/>
            <person name="Coutinho P.M."/>
            <person name="Cullen D."/>
            <person name="Dalman K."/>
            <person name="Deflorio G."/>
            <person name="van Diepen L.T."/>
            <person name="Dunand C."/>
            <person name="Duplessis S."/>
            <person name="Durling M."/>
            <person name="Gonthier P."/>
            <person name="Grimwood J."/>
            <person name="Fossdal C.G."/>
            <person name="Hansson D."/>
            <person name="Henrissat B."/>
            <person name="Hietala A."/>
            <person name="Himmelstrand K."/>
            <person name="Hoffmeister D."/>
            <person name="Hogberg N."/>
            <person name="James T.Y."/>
            <person name="Karlsson M."/>
            <person name="Kohler A."/>
            <person name="Kues U."/>
            <person name="Lee Y.H."/>
            <person name="Lin Y.C."/>
            <person name="Lind M."/>
            <person name="Lindquist E."/>
            <person name="Lombard V."/>
            <person name="Lucas S."/>
            <person name="Lunden K."/>
            <person name="Morin E."/>
            <person name="Murat C."/>
            <person name="Park J."/>
            <person name="Raffaello T."/>
            <person name="Rouze P."/>
            <person name="Salamov A."/>
            <person name="Schmutz J."/>
            <person name="Solheim H."/>
            <person name="Stahlberg J."/>
            <person name="Velez H."/>
            <person name="de Vries R.P."/>
            <person name="Wiebenga A."/>
            <person name="Woodward S."/>
            <person name="Yakovlev I."/>
            <person name="Garbelotto M."/>
            <person name="Martin F."/>
            <person name="Grigoriev I.V."/>
            <person name="Stenlid J."/>
        </authorList>
    </citation>
    <scope>NUCLEOTIDE SEQUENCE [LARGE SCALE GENOMIC DNA]</scope>
    <source>
        <strain evidence="2 3">TC 32-1</strain>
    </source>
</reference>
<dbReference type="InterPro" id="IPR000210">
    <property type="entry name" value="BTB/POZ_dom"/>
</dbReference>
<dbReference type="Pfam" id="PF00651">
    <property type="entry name" value="BTB"/>
    <property type="match status" value="1"/>
</dbReference>
<feature type="domain" description="BTB" evidence="1">
    <location>
        <begin position="34"/>
        <end position="100"/>
    </location>
</feature>
<evidence type="ECO:0000313" key="2">
    <source>
        <dbReference type="EMBL" id="ETW77624.1"/>
    </source>
</evidence>
<organism evidence="2 3">
    <name type="scientific">Heterobasidion irregulare (strain TC 32-1)</name>
    <dbReference type="NCBI Taxonomy" id="747525"/>
    <lineage>
        <taxon>Eukaryota</taxon>
        <taxon>Fungi</taxon>
        <taxon>Dikarya</taxon>
        <taxon>Basidiomycota</taxon>
        <taxon>Agaricomycotina</taxon>
        <taxon>Agaricomycetes</taxon>
        <taxon>Russulales</taxon>
        <taxon>Bondarzewiaceae</taxon>
        <taxon>Heterobasidion</taxon>
        <taxon>Heterobasidion annosum species complex</taxon>
    </lineage>
</organism>
<dbReference type="SMART" id="SM00225">
    <property type="entry name" value="BTB"/>
    <property type="match status" value="1"/>
</dbReference>
<keyword evidence="3" id="KW-1185">Reference proteome</keyword>